<reference evidence="2" key="1">
    <citation type="submission" date="2020-09" db="EMBL/GenBank/DDBJ databases">
        <title>Genome-Enabled Discovery of Anthraquinone Biosynthesis in Senna tora.</title>
        <authorList>
            <person name="Kang S.-H."/>
            <person name="Pandey R.P."/>
            <person name="Lee C.-M."/>
            <person name="Sim J.-S."/>
            <person name="Jeong J.-T."/>
            <person name="Choi B.-S."/>
            <person name="Jung M."/>
            <person name="Ginzburg D."/>
            <person name="Zhao K."/>
            <person name="Won S.Y."/>
            <person name="Oh T.-J."/>
            <person name="Yu Y."/>
            <person name="Kim N.-H."/>
            <person name="Lee O.R."/>
            <person name="Lee T.-H."/>
            <person name="Bashyal P."/>
            <person name="Kim T.-S."/>
            <person name="Lee W.-H."/>
            <person name="Kawkins C."/>
            <person name="Kim C.-K."/>
            <person name="Kim J.S."/>
            <person name="Ahn B.O."/>
            <person name="Rhee S.Y."/>
            <person name="Sohng J.K."/>
        </authorList>
    </citation>
    <scope>NUCLEOTIDE SEQUENCE</scope>
    <source>
        <tissue evidence="2">Leaf</tissue>
    </source>
</reference>
<feature type="compositionally biased region" description="Basic and acidic residues" evidence="1">
    <location>
        <begin position="58"/>
        <end position="67"/>
    </location>
</feature>
<evidence type="ECO:0000313" key="3">
    <source>
        <dbReference type="Proteomes" id="UP000634136"/>
    </source>
</evidence>
<comment type="caution">
    <text evidence="2">The sequence shown here is derived from an EMBL/GenBank/DDBJ whole genome shotgun (WGS) entry which is preliminary data.</text>
</comment>
<feature type="region of interest" description="Disordered" evidence="1">
    <location>
        <begin position="39"/>
        <end position="74"/>
    </location>
</feature>
<dbReference type="EMBL" id="JAAIUW010000004">
    <property type="protein sequence ID" value="KAF7835761.1"/>
    <property type="molecule type" value="Genomic_DNA"/>
</dbReference>
<dbReference type="AlphaFoldDB" id="A0A834X072"/>
<accession>A0A834X072</accession>
<evidence type="ECO:0000313" key="2">
    <source>
        <dbReference type="EMBL" id="KAF7835761.1"/>
    </source>
</evidence>
<organism evidence="2 3">
    <name type="scientific">Senna tora</name>
    <dbReference type="NCBI Taxonomy" id="362788"/>
    <lineage>
        <taxon>Eukaryota</taxon>
        <taxon>Viridiplantae</taxon>
        <taxon>Streptophyta</taxon>
        <taxon>Embryophyta</taxon>
        <taxon>Tracheophyta</taxon>
        <taxon>Spermatophyta</taxon>
        <taxon>Magnoliopsida</taxon>
        <taxon>eudicotyledons</taxon>
        <taxon>Gunneridae</taxon>
        <taxon>Pentapetalae</taxon>
        <taxon>rosids</taxon>
        <taxon>fabids</taxon>
        <taxon>Fabales</taxon>
        <taxon>Fabaceae</taxon>
        <taxon>Caesalpinioideae</taxon>
        <taxon>Cassia clade</taxon>
        <taxon>Senna</taxon>
    </lineage>
</organism>
<name>A0A834X072_9FABA</name>
<evidence type="ECO:0000256" key="1">
    <source>
        <dbReference type="SAM" id="MobiDB-lite"/>
    </source>
</evidence>
<sequence>MTHQSHNHGPWPKTLTISRELSHETLHTRIRISTFTSSFLSNVPPSSKSAQRLRRHVLQRDDNHPTRDTSLITP</sequence>
<keyword evidence="3" id="KW-1185">Reference proteome</keyword>
<proteinExistence type="predicted"/>
<protein>
    <submittedName>
        <fullName evidence="2">Uncharacterized protein</fullName>
    </submittedName>
</protein>
<gene>
    <name evidence="2" type="ORF">G2W53_010620</name>
</gene>
<dbReference type="Proteomes" id="UP000634136">
    <property type="component" value="Unassembled WGS sequence"/>
</dbReference>
<feature type="compositionally biased region" description="Polar residues" evidence="1">
    <location>
        <begin position="39"/>
        <end position="50"/>
    </location>
</feature>